<dbReference type="Gene3D" id="2.70.160.11">
    <property type="entry name" value="Hnrnp arginine n-methyltransferase1"/>
    <property type="match status" value="1"/>
</dbReference>
<dbReference type="OMA" id="DTIRRTC"/>
<dbReference type="Gene3D" id="3.20.20.150">
    <property type="entry name" value="Divalent-metal-dependent TIM barrel enzymes"/>
    <property type="match status" value="1"/>
</dbReference>
<dbReference type="Pfam" id="PF17285">
    <property type="entry name" value="PRMT5_TIM"/>
    <property type="match status" value="1"/>
</dbReference>
<dbReference type="GO" id="GO:0005634">
    <property type="term" value="C:nucleus"/>
    <property type="evidence" value="ECO:0007669"/>
    <property type="project" value="TreeGrafter"/>
</dbReference>
<dbReference type="STRING" id="1071381.G8BN49"/>
<keyword evidence="1 4" id="KW-0489">Methyltransferase</keyword>
<evidence type="ECO:0000256" key="4">
    <source>
        <dbReference type="PROSITE-ProRule" id="PRU01015"/>
    </source>
</evidence>
<protein>
    <recommendedName>
        <fullName evidence="11">Protein arginine N-methyltransferase</fullName>
    </recommendedName>
</protein>
<dbReference type="Gene3D" id="3.40.50.150">
    <property type="entry name" value="Vaccinia Virus protein VP39"/>
    <property type="match status" value="1"/>
</dbReference>
<evidence type="ECO:0000256" key="5">
    <source>
        <dbReference type="SAM" id="MobiDB-lite"/>
    </source>
</evidence>
<dbReference type="InterPro" id="IPR035075">
    <property type="entry name" value="PRMT5"/>
</dbReference>
<dbReference type="eggNOG" id="KOG0822">
    <property type="taxonomic scope" value="Eukaryota"/>
</dbReference>
<accession>G8BN49</accession>
<evidence type="ECO:0000313" key="9">
    <source>
        <dbReference type="EMBL" id="CCE61327.1"/>
    </source>
</evidence>
<dbReference type="Pfam" id="PF17286">
    <property type="entry name" value="PRMT5_C"/>
    <property type="match status" value="1"/>
</dbReference>
<dbReference type="GeneID" id="11532381"/>
<dbReference type="KEGG" id="tpf:TPHA_0A02440"/>
<dbReference type="InterPro" id="IPR029063">
    <property type="entry name" value="SAM-dependent_MTases_sf"/>
</dbReference>
<dbReference type="GO" id="GO:0032259">
    <property type="term" value="P:methylation"/>
    <property type="evidence" value="ECO:0007669"/>
    <property type="project" value="UniProtKB-KW"/>
</dbReference>
<feature type="region of interest" description="Disordered" evidence="5">
    <location>
        <begin position="850"/>
        <end position="888"/>
    </location>
</feature>
<dbReference type="GO" id="GO:0042054">
    <property type="term" value="F:histone methyltransferase activity"/>
    <property type="evidence" value="ECO:0007669"/>
    <property type="project" value="EnsemblFungi"/>
</dbReference>
<dbReference type="PROSITE" id="PS51678">
    <property type="entry name" value="SAM_MT_PRMT"/>
    <property type="match status" value="1"/>
</dbReference>
<evidence type="ECO:0008006" key="11">
    <source>
        <dbReference type="Google" id="ProtNLM"/>
    </source>
</evidence>
<evidence type="ECO:0000256" key="2">
    <source>
        <dbReference type="ARBA" id="ARBA00022679"/>
    </source>
</evidence>
<dbReference type="SUPFAM" id="SSF53335">
    <property type="entry name" value="S-adenosyl-L-methionine-dependent methyltransferases"/>
    <property type="match status" value="1"/>
</dbReference>
<keyword evidence="2 4" id="KW-0808">Transferase</keyword>
<dbReference type="Pfam" id="PF05185">
    <property type="entry name" value="PRMT5"/>
    <property type="match status" value="1"/>
</dbReference>
<dbReference type="GO" id="GO:0000144">
    <property type="term" value="C:cellular bud neck septin ring"/>
    <property type="evidence" value="ECO:0007669"/>
    <property type="project" value="EnsemblFungi"/>
</dbReference>
<dbReference type="InterPro" id="IPR035247">
    <property type="entry name" value="PRMT5_TIM"/>
</dbReference>
<evidence type="ECO:0000259" key="8">
    <source>
        <dbReference type="Pfam" id="PF17286"/>
    </source>
</evidence>
<evidence type="ECO:0000259" key="7">
    <source>
        <dbReference type="Pfam" id="PF17285"/>
    </source>
</evidence>
<feature type="domain" description="PRMT5 arginine-N-methyltransferase" evidence="6">
    <location>
        <begin position="340"/>
        <end position="510"/>
    </location>
</feature>
<dbReference type="OrthoDB" id="1368803at2759"/>
<name>G8BN49_TETPH</name>
<dbReference type="Proteomes" id="UP000005666">
    <property type="component" value="Chromosome 1"/>
</dbReference>
<dbReference type="GO" id="GO:0006355">
    <property type="term" value="P:regulation of DNA-templated transcription"/>
    <property type="evidence" value="ECO:0007669"/>
    <property type="project" value="TreeGrafter"/>
</dbReference>
<feature type="domain" description="PRMT5 TIM barrel" evidence="7">
    <location>
        <begin position="33"/>
        <end position="309"/>
    </location>
</feature>
<proteinExistence type="predicted"/>
<dbReference type="GO" id="GO:0045840">
    <property type="term" value="P:positive regulation of mitotic nuclear division"/>
    <property type="evidence" value="ECO:0007669"/>
    <property type="project" value="EnsemblFungi"/>
</dbReference>
<dbReference type="PANTHER" id="PTHR10738:SF0">
    <property type="entry name" value="PROTEIN ARGININE N-METHYLTRANSFERASE 5"/>
    <property type="match status" value="1"/>
</dbReference>
<sequence length="918" mass="105754">MIQSNVYVGIKPSFNKVDESFYDETYSSIPTVNFDYVLLPITNQRYSQIAIKAVENYRLSQKESYNLFSELTIPEPKLQDLYIPPFKSKASLNGSDGQYIMHLGLLASWLDLDSMDPVISDFSYKVLLNECKYARFVGIRKLLVAPPRDLSNLTPYSQTINRLLNHEVLTMEPKITLSISLPLVEDSEPFATWELWNTVRKICEYNELLTISLALPRIKTPSYVLKRWLCEPVSCLLISSSIFETNQNNYPVLHKFNQKILREFQRINGNSQSEQGQLCVILHGMEKHADFIRGGSVSYLDYINFLLKKEDKLIMDEFNKEAINMTNEQGSSNANLINEDKWLPKLMPPLLPNSDNLTNDTYLVFENDRTKYDLYHEAIHQAIHDKLSYIQHLKRNNSQKFQILVAGAGRGPLIDETYDILKYYNVLNKCKIIAIEKNSQAFLFLQKKKFDKWVDSVELIRCDMKKLSNDFGKFDIVISELLGSFGCNELSPECLIHIEANFSRKETIFIPESYSSYVAPASLPLVRQKLDKFSNGFEKPWLVNNIPYCILSTKINKIWSFQHPLLKTENQDNKHLFNKNIENGEFKLKHKCEIDGLIGFFSATLYNNITLSTLPEGFTINDPRKEYDTKITTNDKNESIHTKNLKSWAPIFFPITSPLSITDDTELSVYFNRISDSQLKKTWYEWSLESFIYLVVSSTSHKQNGNTTVASKSIHNQASLNELRETTTIKDEQSLMELNGSEEVQPQPTQQESNRNYYYQSEFETGGWESVNDIHELTSDMSRLNTDNTNEENKISATFDLKVSPTHGRHNQPSLIEVQSIDEDSPENLDYSYELEEDFKAMRTNNNDISTLNDDTMDHDNSSHKTTNKNMNTTANTKTSRDINTNNTSNNQLEVNLRIRTGVTKLHNMNGNKSSIPY</sequence>
<reference evidence="9 10" key="1">
    <citation type="journal article" date="2011" name="Proc. Natl. Acad. Sci. U.S.A.">
        <title>Evolutionary erosion of yeast sex chromosomes by mating-type switching accidents.</title>
        <authorList>
            <person name="Gordon J.L."/>
            <person name="Armisen D."/>
            <person name="Proux-Wera E."/>
            <person name="Oheigeartaigh S.S."/>
            <person name="Byrne K.P."/>
            <person name="Wolfe K.H."/>
        </authorList>
    </citation>
    <scope>NUCLEOTIDE SEQUENCE [LARGE SCALE GENOMIC DNA]</scope>
    <source>
        <strain evidence="10">ATCC 24235 / CBS 4417 / NBRC 1672 / NRRL Y-8282 / UCD 70-5</strain>
    </source>
</reference>
<organism evidence="9 10">
    <name type="scientific">Tetrapisispora phaffii (strain ATCC 24235 / CBS 4417 / NBRC 1672 / NRRL Y-8282 / UCD 70-5)</name>
    <name type="common">Yeast</name>
    <name type="synonym">Fabospora phaffii</name>
    <dbReference type="NCBI Taxonomy" id="1071381"/>
    <lineage>
        <taxon>Eukaryota</taxon>
        <taxon>Fungi</taxon>
        <taxon>Dikarya</taxon>
        <taxon>Ascomycota</taxon>
        <taxon>Saccharomycotina</taxon>
        <taxon>Saccharomycetes</taxon>
        <taxon>Saccharomycetales</taxon>
        <taxon>Saccharomycetaceae</taxon>
        <taxon>Tetrapisispora</taxon>
    </lineage>
</organism>
<evidence type="ECO:0000313" key="10">
    <source>
        <dbReference type="Proteomes" id="UP000005666"/>
    </source>
</evidence>
<dbReference type="GO" id="GO:0030163">
    <property type="term" value="P:protein catabolic process"/>
    <property type="evidence" value="ECO:0007669"/>
    <property type="project" value="EnsemblFungi"/>
</dbReference>
<evidence type="ECO:0000259" key="6">
    <source>
        <dbReference type="Pfam" id="PF05185"/>
    </source>
</evidence>
<dbReference type="GO" id="GO:0005824">
    <property type="term" value="C:outer plaque of spindle pole body"/>
    <property type="evidence" value="ECO:0007669"/>
    <property type="project" value="EnsemblFungi"/>
</dbReference>
<dbReference type="GO" id="GO:0035243">
    <property type="term" value="F:protein-arginine omega-N symmetric methyltransferase activity"/>
    <property type="evidence" value="ECO:0007669"/>
    <property type="project" value="EnsemblFungi"/>
</dbReference>
<evidence type="ECO:0000256" key="1">
    <source>
        <dbReference type="ARBA" id="ARBA00022603"/>
    </source>
</evidence>
<feature type="compositionally biased region" description="Low complexity" evidence="5">
    <location>
        <begin position="864"/>
        <end position="878"/>
    </location>
</feature>
<dbReference type="AlphaFoldDB" id="G8BN49"/>
<evidence type="ECO:0000256" key="3">
    <source>
        <dbReference type="ARBA" id="ARBA00022691"/>
    </source>
</evidence>
<dbReference type="GO" id="GO:0035241">
    <property type="term" value="F:protein-arginine omega-N monomethyltransferase activity"/>
    <property type="evidence" value="ECO:0007669"/>
    <property type="project" value="EnsemblFungi"/>
</dbReference>
<dbReference type="HOGENOM" id="CLU_010247_2_0_1"/>
<dbReference type="PANTHER" id="PTHR10738">
    <property type="entry name" value="PROTEIN ARGININE N-METHYLTRANSFERASE 5"/>
    <property type="match status" value="1"/>
</dbReference>
<dbReference type="CDD" id="cd02440">
    <property type="entry name" value="AdoMet_MTases"/>
    <property type="match status" value="1"/>
</dbReference>
<dbReference type="GO" id="GO:0000086">
    <property type="term" value="P:G2/M transition of mitotic cell cycle"/>
    <property type="evidence" value="ECO:0007669"/>
    <property type="project" value="EnsemblFungi"/>
</dbReference>
<dbReference type="GO" id="GO:0005829">
    <property type="term" value="C:cytosol"/>
    <property type="evidence" value="ECO:0007669"/>
    <property type="project" value="TreeGrafter"/>
</dbReference>
<dbReference type="GO" id="GO:0000902">
    <property type="term" value="P:cell morphogenesis"/>
    <property type="evidence" value="ECO:0007669"/>
    <property type="project" value="EnsemblFungi"/>
</dbReference>
<dbReference type="RefSeq" id="XP_003683761.1">
    <property type="nucleotide sequence ID" value="XM_003683713.1"/>
</dbReference>
<keyword evidence="10" id="KW-1185">Reference proteome</keyword>
<dbReference type="InterPro" id="IPR025799">
    <property type="entry name" value="Arg_MeTrfase"/>
</dbReference>
<feature type="domain" description="PRMT5 oligomerisation" evidence="8">
    <location>
        <begin position="513"/>
        <end position="707"/>
    </location>
</feature>
<dbReference type="GO" id="GO:0032174">
    <property type="term" value="C:cellular bud neck septin collar"/>
    <property type="evidence" value="ECO:0007669"/>
    <property type="project" value="EnsemblFungi"/>
</dbReference>
<keyword evidence="3 4" id="KW-0949">S-adenosyl-L-methionine</keyword>
<dbReference type="InterPro" id="IPR035248">
    <property type="entry name" value="PRMT5_C"/>
</dbReference>
<dbReference type="EMBL" id="HE612856">
    <property type="protein sequence ID" value="CCE61327.1"/>
    <property type="molecule type" value="Genomic_DNA"/>
</dbReference>
<gene>
    <name evidence="9" type="primary">TPHA0A02440</name>
    <name evidence="9" type="ordered locus">TPHA_0A02440</name>
</gene>